<sequence>MSGAKLWLWCLIWPDDKPNDHMEHVEIDDDDTVTALRVLIKERYANRLRDFDASDIVLWKCSIPADGNLQETLETVRFDATDVRLKRLPPTSEISGHFGTDLPCTTIHILVEIPEHENTVSLAPLPNLLNLRQQYNAKIPEAPHSTLGYPATFWKIQKTDTQKIVWSRPPEADATIPVTLYHRIFRQFVDDCKNHQPTDKDNKLVRELTAAMSQFFPNKDARAAELRDILKDNGIQCTTPIISSKDQIFYVDGAIESKNHLTAILYYITTVWQGDVS</sequence>
<proteinExistence type="predicted"/>
<dbReference type="AlphaFoldDB" id="A0A4Y7PWZ8"/>
<dbReference type="Proteomes" id="UP000294933">
    <property type="component" value="Unassembled WGS sequence"/>
</dbReference>
<evidence type="ECO:0000259" key="4">
    <source>
        <dbReference type="Pfam" id="PF20147"/>
    </source>
</evidence>
<evidence type="ECO:0000256" key="3">
    <source>
        <dbReference type="ARBA" id="ARBA00022525"/>
    </source>
</evidence>
<evidence type="ECO:0000313" key="6">
    <source>
        <dbReference type="Proteomes" id="UP000294933"/>
    </source>
</evidence>
<protein>
    <recommendedName>
        <fullName evidence="4">Crinkler effector protein N-terminal domain-containing protein</fullName>
    </recommendedName>
</protein>
<gene>
    <name evidence="5" type="ORF">BD410DRAFT_791575</name>
</gene>
<dbReference type="EMBL" id="ML170192">
    <property type="protein sequence ID" value="TDL19934.1"/>
    <property type="molecule type" value="Genomic_DNA"/>
</dbReference>
<dbReference type="GO" id="GO:0043657">
    <property type="term" value="C:host cell"/>
    <property type="evidence" value="ECO:0007669"/>
    <property type="project" value="UniProtKB-SubCell"/>
</dbReference>
<reference evidence="5 6" key="1">
    <citation type="submission" date="2018-06" db="EMBL/GenBank/DDBJ databases">
        <title>A transcriptomic atlas of mushroom development highlights an independent origin of complex multicellularity.</title>
        <authorList>
            <consortium name="DOE Joint Genome Institute"/>
            <person name="Krizsan K."/>
            <person name="Almasi E."/>
            <person name="Merenyi Z."/>
            <person name="Sahu N."/>
            <person name="Viragh M."/>
            <person name="Koszo T."/>
            <person name="Mondo S."/>
            <person name="Kiss B."/>
            <person name="Balint B."/>
            <person name="Kues U."/>
            <person name="Barry K."/>
            <person name="Hegedus J.C."/>
            <person name="Henrissat B."/>
            <person name="Johnson J."/>
            <person name="Lipzen A."/>
            <person name="Ohm R."/>
            <person name="Nagy I."/>
            <person name="Pangilinan J."/>
            <person name="Yan J."/>
            <person name="Xiong Y."/>
            <person name="Grigoriev I.V."/>
            <person name="Hibbett D.S."/>
            <person name="Nagy L.G."/>
        </authorList>
    </citation>
    <scope>NUCLEOTIDE SEQUENCE [LARGE SCALE GENOMIC DNA]</scope>
    <source>
        <strain evidence="5 6">SZMC22713</strain>
    </source>
</reference>
<dbReference type="OrthoDB" id="4062651at2759"/>
<comment type="subcellular location">
    <subcellularLocation>
        <location evidence="1">Host cell</location>
    </subcellularLocation>
    <subcellularLocation>
        <location evidence="2">Secreted</location>
    </subcellularLocation>
</comment>
<feature type="domain" description="Crinkler effector protein N-terminal" evidence="4">
    <location>
        <begin position="8"/>
        <end position="112"/>
    </location>
</feature>
<dbReference type="VEuPathDB" id="FungiDB:BD410DRAFT_791575"/>
<evidence type="ECO:0000313" key="5">
    <source>
        <dbReference type="EMBL" id="TDL19934.1"/>
    </source>
</evidence>
<evidence type="ECO:0000256" key="1">
    <source>
        <dbReference type="ARBA" id="ARBA00004340"/>
    </source>
</evidence>
<keyword evidence="6" id="KW-1185">Reference proteome</keyword>
<keyword evidence="3" id="KW-0964">Secreted</keyword>
<accession>A0A4Y7PWZ8</accession>
<dbReference type="GO" id="GO:0005576">
    <property type="term" value="C:extracellular region"/>
    <property type="evidence" value="ECO:0007669"/>
    <property type="project" value="UniProtKB-SubCell"/>
</dbReference>
<organism evidence="5 6">
    <name type="scientific">Rickenella mellea</name>
    <dbReference type="NCBI Taxonomy" id="50990"/>
    <lineage>
        <taxon>Eukaryota</taxon>
        <taxon>Fungi</taxon>
        <taxon>Dikarya</taxon>
        <taxon>Basidiomycota</taxon>
        <taxon>Agaricomycotina</taxon>
        <taxon>Agaricomycetes</taxon>
        <taxon>Hymenochaetales</taxon>
        <taxon>Rickenellaceae</taxon>
        <taxon>Rickenella</taxon>
    </lineage>
</organism>
<dbReference type="Pfam" id="PF20147">
    <property type="entry name" value="Crinkler"/>
    <property type="match status" value="1"/>
</dbReference>
<name>A0A4Y7PWZ8_9AGAM</name>
<evidence type="ECO:0000256" key="2">
    <source>
        <dbReference type="ARBA" id="ARBA00004613"/>
    </source>
</evidence>
<dbReference type="InterPro" id="IPR045379">
    <property type="entry name" value="Crinkler_N"/>
</dbReference>